<feature type="transmembrane region" description="Helical" evidence="7">
    <location>
        <begin position="267"/>
        <end position="291"/>
    </location>
</feature>
<proteinExistence type="inferred from homology"/>
<feature type="domain" description="ABC3 transporter permease C-terminal" evidence="8">
    <location>
        <begin position="270"/>
        <end position="388"/>
    </location>
</feature>
<dbReference type="InterPro" id="IPR003838">
    <property type="entry name" value="ABC3_permease_C"/>
</dbReference>
<reference evidence="10" key="1">
    <citation type="submission" date="2022-02" db="EMBL/GenBank/DDBJ databases">
        <authorList>
            <person name="Lee M."/>
            <person name="Kim S.-J."/>
            <person name="Jung M.-Y."/>
        </authorList>
    </citation>
    <scope>NUCLEOTIDE SEQUENCE</scope>
    <source>
        <strain evidence="10">JHP9</strain>
    </source>
</reference>
<evidence type="ECO:0000256" key="2">
    <source>
        <dbReference type="ARBA" id="ARBA00022475"/>
    </source>
</evidence>
<comment type="caution">
    <text evidence="10">The sequence shown here is derived from an EMBL/GenBank/DDBJ whole genome shotgun (WGS) entry which is preliminary data.</text>
</comment>
<evidence type="ECO:0000256" key="1">
    <source>
        <dbReference type="ARBA" id="ARBA00004651"/>
    </source>
</evidence>
<keyword evidence="3 7" id="KW-0812">Transmembrane</keyword>
<evidence type="ECO:0000313" key="11">
    <source>
        <dbReference type="Proteomes" id="UP001203761"/>
    </source>
</evidence>
<dbReference type="PANTHER" id="PTHR30572:SF4">
    <property type="entry name" value="ABC TRANSPORTER PERMEASE YTRF"/>
    <property type="match status" value="1"/>
</dbReference>
<comment type="similarity">
    <text evidence="6">Belongs to the ABC-4 integral membrane protein family.</text>
</comment>
<keyword evidence="11" id="KW-1185">Reference proteome</keyword>
<sequence>MTALIASLVEAYGELRVNGLRILLALLGVAFSVFTLTATLGAGGMLGAAIQQSNEASNGRPAIVTVQASDTTSSTRAERDAAVAETFDVMGIEQRSRRASLPIGIQTLQGVMSMQITAVDPAYAEMYRVRPDAGRWLADSDQDRLAPAIVVNQTAYATMGRPDLGSEAVDLYGGEAHSTAIVIGVVPDSQGPYPMAYTAVGSAAELPGIDESAFSSQEYLAWIPPEMTEQISNALTTRLSSTPTGTYNVYSNYWPGSDDPFRILSTALIAIAAVILILGAMGLLNIALVTVRYRVREIGIRRSYGATGGRIFFGVLMESVVATVIAGIVGVLGAVALVRSPMVLDYFKGVGLVDLPPFPASAVITGLVAATAVGILAGALPALIATRIKVIDAIRS</sequence>
<feature type="transmembrane region" description="Helical" evidence="7">
    <location>
        <begin position="311"/>
        <end position="338"/>
    </location>
</feature>
<keyword evidence="4 7" id="KW-1133">Transmembrane helix</keyword>
<dbReference type="InterPro" id="IPR050250">
    <property type="entry name" value="Macrolide_Exporter_MacB"/>
</dbReference>
<evidence type="ECO:0000259" key="9">
    <source>
        <dbReference type="Pfam" id="PF12704"/>
    </source>
</evidence>
<name>A0ABT0R1Z0_9MICO</name>
<protein>
    <submittedName>
        <fullName evidence="10">ABC transporter permease</fullName>
    </submittedName>
</protein>
<gene>
    <name evidence="10" type="ORF">Bequi_07650</name>
</gene>
<organism evidence="10 11">
    <name type="scientific">Brachybacterium equifaecis</name>
    <dbReference type="NCBI Taxonomy" id="2910770"/>
    <lineage>
        <taxon>Bacteria</taxon>
        <taxon>Bacillati</taxon>
        <taxon>Actinomycetota</taxon>
        <taxon>Actinomycetes</taxon>
        <taxon>Micrococcales</taxon>
        <taxon>Dermabacteraceae</taxon>
        <taxon>Brachybacterium</taxon>
    </lineage>
</organism>
<accession>A0ABT0R1Z0</accession>
<comment type="subcellular location">
    <subcellularLocation>
        <location evidence="1">Cell membrane</location>
        <topology evidence="1">Multi-pass membrane protein</topology>
    </subcellularLocation>
</comment>
<dbReference type="Pfam" id="PF02687">
    <property type="entry name" value="FtsX"/>
    <property type="match status" value="1"/>
</dbReference>
<dbReference type="Pfam" id="PF12704">
    <property type="entry name" value="MacB_PCD"/>
    <property type="match status" value="1"/>
</dbReference>
<feature type="transmembrane region" description="Helical" evidence="7">
    <location>
        <begin position="358"/>
        <end position="385"/>
    </location>
</feature>
<evidence type="ECO:0000256" key="4">
    <source>
        <dbReference type="ARBA" id="ARBA00022989"/>
    </source>
</evidence>
<evidence type="ECO:0000256" key="6">
    <source>
        <dbReference type="ARBA" id="ARBA00038076"/>
    </source>
</evidence>
<dbReference type="Proteomes" id="UP001203761">
    <property type="component" value="Unassembled WGS sequence"/>
</dbReference>
<keyword evidence="5 7" id="KW-0472">Membrane</keyword>
<dbReference type="RefSeq" id="WP_249737345.1">
    <property type="nucleotide sequence ID" value="NZ_JAKNCJ010000002.1"/>
</dbReference>
<evidence type="ECO:0000256" key="5">
    <source>
        <dbReference type="ARBA" id="ARBA00023136"/>
    </source>
</evidence>
<dbReference type="InterPro" id="IPR025857">
    <property type="entry name" value="MacB_PCD"/>
</dbReference>
<evidence type="ECO:0000256" key="3">
    <source>
        <dbReference type="ARBA" id="ARBA00022692"/>
    </source>
</evidence>
<feature type="transmembrane region" description="Helical" evidence="7">
    <location>
        <begin position="22"/>
        <end position="50"/>
    </location>
</feature>
<dbReference type="EMBL" id="JAKNCJ010000002">
    <property type="protein sequence ID" value="MCL6423259.1"/>
    <property type="molecule type" value="Genomic_DNA"/>
</dbReference>
<evidence type="ECO:0000259" key="8">
    <source>
        <dbReference type="Pfam" id="PF02687"/>
    </source>
</evidence>
<keyword evidence="2" id="KW-1003">Cell membrane</keyword>
<evidence type="ECO:0000256" key="7">
    <source>
        <dbReference type="SAM" id="Phobius"/>
    </source>
</evidence>
<evidence type="ECO:0000313" key="10">
    <source>
        <dbReference type="EMBL" id="MCL6423259.1"/>
    </source>
</evidence>
<dbReference type="PANTHER" id="PTHR30572">
    <property type="entry name" value="MEMBRANE COMPONENT OF TRANSPORTER-RELATED"/>
    <property type="match status" value="1"/>
</dbReference>
<feature type="domain" description="MacB-like periplasmic core" evidence="9">
    <location>
        <begin position="23"/>
        <end position="197"/>
    </location>
</feature>